<evidence type="ECO:0000313" key="4">
    <source>
        <dbReference type="Proteomes" id="UP000015241"/>
    </source>
</evidence>
<feature type="coiled-coil region" evidence="1">
    <location>
        <begin position="242"/>
        <end position="279"/>
    </location>
</feature>
<protein>
    <submittedName>
        <fullName evidence="3">Uncharacterized protein</fullName>
    </submittedName>
</protein>
<organism evidence="3 4">
    <name type="scientific">Fomitopsis schrenkii</name>
    <name type="common">Brown rot fungus</name>
    <dbReference type="NCBI Taxonomy" id="2126942"/>
    <lineage>
        <taxon>Eukaryota</taxon>
        <taxon>Fungi</taxon>
        <taxon>Dikarya</taxon>
        <taxon>Basidiomycota</taxon>
        <taxon>Agaricomycotina</taxon>
        <taxon>Agaricomycetes</taxon>
        <taxon>Polyporales</taxon>
        <taxon>Fomitopsis</taxon>
    </lineage>
</organism>
<dbReference type="AlphaFoldDB" id="S8FUS1"/>
<evidence type="ECO:0000313" key="3">
    <source>
        <dbReference type="EMBL" id="EPT04921.1"/>
    </source>
</evidence>
<feature type="compositionally biased region" description="Polar residues" evidence="2">
    <location>
        <begin position="379"/>
        <end position="392"/>
    </location>
</feature>
<feature type="compositionally biased region" description="Polar residues" evidence="2">
    <location>
        <begin position="429"/>
        <end position="446"/>
    </location>
</feature>
<proteinExistence type="predicted"/>
<evidence type="ECO:0000256" key="2">
    <source>
        <dbReference type="SAM" id="MobiDB-lite"/>
    </source>
</evidence>
<feature type="compositionally biased region" description="Low complexity" evidence="2">
    <location>
        <begin position="314"/>
        <end position="339"/>
    </location>
</feature>
<keyword evidence="4" id="KW-1185">Reference proteome</keyword>
<feature type="compositionally biased region" description="Basic and acidic residues" evidence="2">
    <location>
        <begin position="222"/>
        <end position="242"/>
    </location>
</feature>
<feature type="compositionally biased region" description="Polar residues" evidence="2">
    <location>
        <begin position="462"/>
        <end position="472"/>
    </location>
</feature>
<dbReference type="HOGENOM" id="CLU_493495_0_0_1"/>
<accession>S8FUS1</accession>
<keyword evidence="1" id="KW-0175">Coiled coil</keyword>
<dbReference type="Proteomes" id="UP000015241">
    <property type="component" value="Unassembled WGS sequence"/>
</dbReference>
<gene>
    <name evidence="3" type="ORF">FOMPIDRAFT_1013757</name>
</gene>
<feature type="region of interest" description="Disordered" evidence="2">
    <location>
        <begin position="219"/>
        <end position="242"/>
    </location>
</feature>
<evidence type="ECO:0000256" key="1">
    <source>
        <dbReference type="SAM" id="Coils"/>
    </source>
</evidence>
<reference evidence="3 4" key="1">
    <citation type="journal article" date="2012" name="Science">
        <title>The Paleozoic origin of enzymatic lignin decomposition reconstructed from 31 fungal genomes.</title>
        <authorList>
            <person name="Floudas D."/>
            <person name="Binder M."/>
            <person name="Riley R."/>
            <person name="Barry K."/>
            <person name="Blanchette R.A."/>
            <person name="Henrissat B."/>
            <person name="Martinez A.T."/>
            <person name="Otillar R."/>
            <person name="Spatafora J.W."/>
            <person name="Yadav J.S."/>
            <person name="Aerts A."/>
            <person name="Benoit I."/>
            <person name="Boyd A."/>
            <person name="Carlson A."/>
            <person name="Copeland A."/>
            <person name="Coutinho P.M."/>
            <person name="de Vries R.P."/>
            <person name="Ferreira P."/>
            <person name="Findley K."/>
            <person name="Foster B."/>
            <person name="Gaskell J."/>
            <person name="Glotzer D."/>
            <person name="Gorecki P."/>
            <person name="Heitman J."/>
            <person name="Hesse C."/>
            <person name="Hori C."/>
            <person name="Igarashi K."/>
            <person name="Jurgens J.A."/>
            <person name="Kallen N."/>
            <person name="Kersten P."/>
            <person name="Kohler A."/>
            <person name="Kuees U."/>
            <person name="Kumar T.K.A."/>
            <person name="Kuo A."/>
            <person name="LaButti K."/>
            <person name="Larrondo L.F."/>
            <person name="Lindquist E."/>
            <person name="Ling A."/>
            <person name="Lombard V."/>
            <person name="Lucas S."/>
            <person name="Lundell T."/>
            <person name="Martin R."/>
            <person name="McLaughlin D.J."/>
            <person name="Morgenstern I."/>
            <person name="Morin E."/>
            <person name="Murat C."/>
            <person name="Nagy L.G."/>
            <person name="Nolan M."/>
            <person name="Ohm R.A."/>
            <person name="Patyshakuliyeva A."/>
            <person name="Rokas A."/>
            <person name="Ruiz-Duenas F.J."/>
            <person name="Sabat G."/>
            <person name="Salamov A."/>
            <person name="Samejima M."/>
            <person name="Schmutz J."/>
            <person name="Slot J.C."/>
            <person name="St John F."/>
            <person name="Stenlid J."/>
            <person name="Sun H."/>
            <person name="Sun S."/>
            <person name="Syed K."/>
            <person name="Tsang A."/>
            <person name="Wiebenga A."/>
            <person name="Young D."/>
            <person name="Pisabarro A."/>
            <person name="Eastwood D.C."/>
            <person name="Martin F."/>
            <person name="Cullen D."/>
            <person name="Grigoriev I.V."/>
            <person name="Hibbett D.S."/>
        </authorList>
    </citation>
    <scope>NUCLEOTIDE SEQUENCE</scope>
    <source>
        <strain evidence="4">FP-58527</strain>
    </source>
</reference>
<name>S8FUS1_FOMSC</name>
<sequence length="552" mass="59303">MVFDTLPLDKSQLNPIGRRSVKTYFLDTGVNPLLTSRVDSASLGFLVSGSHADGHHTVQRDRFHDAFCIGRRGCKDSRENYDLRQDIFGLICDTACSLDRMSGGFSIAMSLSGGLRPGSRITPENIRADVYVPRSLMEELPHLKPIVATLVQTFIKKIGVEVSERWLRGAGGMHWDIRNGEEITVPGTQPVFPEAISRNSSRYAFWGRQDGELEELIGAEGGHGHDASGHDMPEARGPDPEVQRLSEEIRRLEGENSRLRELIEKQAAVITALRAAEQQRAEEVRFTFDPKPPSASMSQVPTPRAATPSPQDEVPASVGGSPAAGRASSKASSTRSRVPGGTKANAATPEAVRTPPVTPSASSKRPARPARSGPHADQGGTSTPSSKVSYASATRRPGTPVYARPLGSAFSTPIRAGANPPRPLLSPVSVGSDSDTESSVTPSSVRARSPLPGPGIPPHAGQPSTPLRASSTPLSRCPAVIPGFGYHSAHYLKSIGQTKYANKAVELVVEECVSALWHDELFYLLDITMDQALELAYMIMMDCDEQGLLPVD</sequence>
<dbReference type="InParanoid" id="S8FUS1"/>
<dbReference type="EMBL" id="KE504125">
    <property type="protein sequence ID" value="EPT04921.1"/>
    <property type="molecule type" value="Genomic_DNA"/>
</dbReference>
<feature type="region of interest" description="Disordered" evidence="2">
    <location>
        <begin position="284"/>
        <end position="472"/>
    </location>
</feature>
<dbReference type="OrthoDB" id="2690792at2759"/>